<dbReference type="Proteomes" id="UP001477870">
    <property type="component" value="Unassembled WGS sequence"/>
</dbReference>
<dbReference type="Pfam" id="PF03432">
    <property type="entry name" value="Relaxase"/>
    <property type="match status" value="1"/>
</dbReference>
<gene>
    <name evidence="2" type="ORF">WNY59_15940</name>
</gene>
<reference evidence="2 3" key="1">
    <citation type="submission" date="2024-03" db="EMBL/GenBank/DDBJ databases">
        <title>Community enrichment and isolation of bacterial strains for fucoidan degradation.</title>
        <authorList>
            <person name="Sichert A."/>
        </authorList>
    </citation>
    <scope>NUCLEOTIDE SEQUENCE [LARGE SCALE GENOMIC DNA]</scope>
    <source>
        <strain evidence="2 3">AS62</strain>
    </source>
</reference>
<dbReference type="InterPro" id="IPR005094">
    <property type="entry name" value="Endonuclease_MobA/VirD2"/>
</dbReference>
<keyword evidence="3" id="KW-1185">Reference proteome</keyword>
<sequence>MIIGFDPHDLSDALAIHLGSAQNGFVEVTTSGLASSDLNTAVKQLRLLATGARTLKPGVHAFMSPSLHYTKKQWLRAWELFEMETGLVGQPFVEVRHSKNGQGGRTADHIHRVYLRLNVNGRAIPISHCAPRAEKISRICEYEHGERLTSGRYNRSVIDRLNSENRADVAQAMVASHLHTSERPEATSRTERAQTERLQDMAADEAKRLAYIAWLGAENAYALEQRLLDNGLFLCRGDRGKAMIVTARGSAYRLAASIASGAKIAKAKGSVKAEEVHALIADLELCPIAEVRAQLTAAPAVWGRAAVTGADRSVPRWLSQSKEITASKLDLVERLRPQNNYMRIAVPTMNKSEKNFEDASILMKKETPHRREFSPEALEKAQIFIDALLGREKSSTKQASETHDVEGESNALIVQKSVEQTVSLRNRANENIETFAAKHPPAVELFGDTWRDQYKAGLAGVEKNYGHVIRWVDNSDGEPRKVFLKDKTILRAETTRISSSQDTDLAIEIMISFAIEQEMPRPCINGFSRKRCEEVARIAARRGLLLANEELQDVIADELATLTSSKGLGF</sequence>
<proteinExistence type="predicted"/>
<evidence type="ECO:0000313" key="2">
    <source>
        <dbReference type="EMBL" id="MEM5503079.1"/>
    </source>
</evidence>
<dbReference type="RefSeq" id="WP_342849266.1">
    <property type="nucleotide sequence ID" value="NZ_JBBMQO010000010.1"/>
</dbReference>
<organism evidence="2 3">
    <name type="scientific">Ahrensia kielensis</name>
    <dbReference type="NCBI Taxonomy" id="76980"/>
    <lineage>
        <taxon>Bacteria</taxon>
        <taxon>Pseudomonadati</taxon>
        <taxon>Pseudomonadota</taxon>
        <taxon>Alphaproteobacteria</taxon>
        <taxon>Hyphomicrobiales</taxon>
        <taxon>Ahrensiaceae</taxon>
        <taxon>Ahrensia</taxon>
    </lineage>
</organism>
<name>A0ABU9TAC3_9HYPH</name>
<evidence type="ECO:0000313" key="3">
    <source>
        <dbReference type="Proteomes" id="UP001477870"/>
    </source>
</evidence>
<feature type="domain" description="MobA/VirD2-like nuclease" evidence="1">
    <location>
        <begin position="27"/>
        <end position="145"/>
    </location>
</feature>
<comment type="caution">
    <text evidence="2">The sequence shown here is derived from an EMBL/GenBank/DDBJ whole genome shotgun (WGS) entry which is preliminary data.</text>
</comment>
<accession>A0ABU9TAC3</accession>
<evidence type="ECO:0000259" key="1">
    <source>
        <dbReference type="Pfam" id="PF03432"/>
    </source>
</evidence>
<dbReference type="EMBL" id="JBBMQO010000010">
    <property type="protein sequence ID" value="MEM5503079.1"/>
    <property type="molecule type" value="Genomic_DNA"/>
</dbReference>
<protein>
    <recommendedName>
        <fullName evidence="1">MobA/VirD2-like nuclease domain-containing protein</fullName>
    </recommendedName>
</protein>